<dbReference type="AlphaFoldDB" id="A0A2G5T031"/>
<dbReference type="Proteomes" id="UP000230233">
    <property type="component" value="Chromosome X"/>
</dbReference>
<proteinExistence type="predicted"/>
<keyword evidence="2" id="KW-1185">Reference proteome</keyword>
<reference evidence="2" key="1">
    <citation type="submission" date="2017-10" db="EMBL/GenBank/DDBJ databases">
        <title>Rapid genome shrinkage in a self-fertile nematode reveals novel sperm competition proteins.</title>
        <authorList>
            <person name="Yin D."/>
            <person name="Schwarz E.M."/>
            <person name="Thomas C.G."/>
            <person name="Felde R.L."/>
            <person name="Korf I.F."/>
            <person name="Cutter A.D."/>
            <person name="Schartner C.M."/>
            <person name="Ralston E.J."/>
            <person name="Meyer B.J."/>
            <person name="Haag E.S."/>
        </authorList>
    </citation>
    <scope>NUCLEOTIDE SEQUENCE [LARGE SCALE GENOMIC DNA]</scope>
    <source>
        <strain evidence="2">JU1422</strain>
    </source>
</reference>
<sequence length="71" mass="8165">MTMSTGGAEVYRVTEDYRDAEGYQSVGTPGIGSKWVAVDYRFRFYYTTALRLEVEEIFSSIPSEYLMLRGF</sequence>
<organism evidence="1 2">
    <name type="scientific">Caenorhabditis nigoni</name>
    <dbReference type="NCBI Taxonomy" id="1611254"/>
    <lineage>
        <taxon>Eukaryota</taxon>
        <taxon>Metazoa</taxon>
        <taxon>Ecdysozoa</taxon>
        <taxon>Nematoda</taxon>
        <taxon>Chromadorea</taxon>
        <taxon>Rhabditida</taxon>
        <taxon>Rhabditina</taxon>
        <taxon>Rhabditomorpha</taxon>
        <taxon>Rhabditoidea</taxon>
        <taxon>Rhabditidae</taxon>
        <taxon>Peloderinae</taxon>
        <taxon>Caenorhabditis</taxon>
    </lineage>
</organism>
<evidence type="ECO:0000313" key="1">
    <source>
        <dbReference type="EMBL" id="PIC20583.1"/>
    </source>
</evidence>
<gene>
    <name evidence="1" type="primary">Cnig_chr_X.g25731</name>
    <name evidence="1" type="ORF">B9Z55_025731</name>
</gene>
<protein>
    <submittedName>
        <fullName evidence="1">Uncharacterized protein</fullName>
    </submittedName>
</protein>
<accession>A0A2G5T031</accession>
<evidence type="ECO:0000313" key="2">
    <source>
        <dbReference type="Proteomes" id="UP000230233"/>
    </source>
</evidence>
<name>A0A2G5T031_9PELO</name>
<comment type="caution">
    <text evidence="1">The sequence shown here is derived from an EMBL/GenBank/DDBJ whole genome shotgun (WGS) entry which is preliminary data.</text>
</comment>
<dbReference type="EMBL" id="PDUG01000006">
    <property type="protein sequence ID" value="PIC20583.1"/>
    <property type="molecule type" value="Genomic_DNA"/>
</dbReference>